<evidence type="ECO:0000313" key="3">
    <source>
        <dbReference type="Proteomes" id="UP001481413"/>
    </source>
</evidence>
<dbReference type="Gene3D" id="3.40.50.1820">
    <property type="entry name" value="alpha/beta hydrolase"/>
    <property type="match status" value="1"/>
</dbReference>
<feature type="domain" description="AB hydrolase-1" evidence="1">
    <location>
        <begin position="29"/>
        <end position="187"/>
    </location>
</feature>
<name>A0ABQ0A1S6_9GAMM</name>
<dbReference type="GO" id="GO:0016787">
    <property type="term" value="F:hydrolase activity"/>
    <property type="evidence" value="ECO:0007669"/>
    <property type="project" value="UniProtKB-KW"/>
</dbReference>
<sequence length="300" mass="32566">MVVETGSVELSGYTLAGLQWGQSESVETICFHGWLDNAASFHQLAGQFIGDDAVDGMPDALIAVDLPGHGLSPWHAAGQGYPIWGYTHDLKAFLEQLSDSGHSGAAPVDIIAHSLGGSLALCLAAAFPEVVRSIVLLDSPGPMVTPENQWVDQLRKGVEARDKVRASREFAQLSDAIEARRKATPKLSDQALSALVTRNLEPAGSGFQWRTDPQLKLDSQVKLTEGQVKILMERVTCPVLSIRAAGGLIPNTFFDHRMSYLPNVEVCELPGHHHFHMELESVGSIAEAIATWRKQQGFVR</sequence>
<dbReference type="PANTHER" id="PTHR43798:SF33">
    <property type="entry name" value="HYDROLASE, PUTATIVE (AFU_ORTHOLOGUE AFUA_2G14860)-RELATED"/>
    <property type="match status" value="1"/>
</dbReference>
<dbReference type="InterPro" id="IPR000073">
    <property type="entry name" value="AB_hydrolase_1"/>
</dbReference>
<dbReference type="RefSeq" id="WP_353295423.1">
    <property type="nucleotide sequence ID" value="NZ_BAABWH010000006.1"/>
</dbReference>
<proteinExistence type="predicted"/>
<dbReference type="InterPro" id="IPR029058">
    <property type="entry name" value="AB_hydrolase_fold"/>
</dbReference>
<dbReference type="Pfam" id="PF00561">
    <property type="entry name" value="Abhydrolase_1"/>
    <property type="match status" value="1"/>
</dbReference>
<evidence type="ECO:0000259" key="1">
    <source>
        <dbReference type="Pfam" id="PF00561"/>
    </source>
</evidence>
<organism evidence="2 3">
    <name type="scientific">Thalassolituus maritimus</name>
    <dbReference type="NCBI Taxonomy" id="484498"/>
    <lineage>
        <taxon>Bacteria</taxon>
        <taxon>Pseudomonadati</taxon>
        <taxon>Pseudomonadota</taxon>
        <taxon>Gammaproteobacteria</taxon>
        <taxon>Oceanospirillales</taxon>
        <taxon>Oceanospirillaceae</taxon>
        <taxon>Thalassolituus</taxon>
    </lineage>
</organism>
<dbReference type="PRINTS" id="PR00111">
    <property type="entry name" value="ABHYDROLASE"/>
</dbReference>
<dbReference type="PANTHER" id="PTHR43798">
    <property type="entry name" value="MONOACYLGLYCEROL LIPASE"/>
    <property type="match status" value="1"/>
</dbReference>
<comment type="caution">
    <text evidence="2">The sequence shown here is derived from an EMBL/GenBank/DDBJ whole genome shotgun (WGS) entry which is preliminary data.</text>
</comment>
<dbReference type="Proteomes" id="UP001481413">
    <property type="component" value="Unassembled WGS sequence"/>
</dbReference>
<evidence type="ECO:0000313" key="2">
    <source>
        <dbReference type="EMBL" id="GAA6146220.1"/>
    </source>
</evidence>
<dbReference type="InterPro" id="IPR050266">
    <property type="entry name" value="AB_hydrolase_sf"/>
</dbReference>
<dbReference type="SUPFAM" id="SSF53474">
    <property type="entry name" value="alpha/beta-Hydrolases"/>
    <property type="match status" value="1"/>
</dbReference>
<protein>
    <submittedName>
        <fullName evidence="2">Alpha/beta hydrolase</fullName>
    </submittedName>
</protein>
<dbReference type="EMBL" id="BAABWH010000006">
    <property type="protein sequence ID" value="GAA6146220.1"/>
    <property type="molecule type" value="Genomic_DNA"/>
</dbReference>
<keyword evidence="3" id="KW-1185">Reference proteome</keyword>
<keyword evidence="2" id="KW-0378">Hydrolase</keyword>
<accession>A0ABQ0A1S6</accession>
<gene>
    <name evidence="2" type="ORF">NBRC116585_23380</name>
</gene>
<reference evidence="2 3" key="1">
    <citation type="submission" date="2024-04" db="EMBL/GenBank/DDBJ databases">
        <title>Draft genome sequence of Thalassolituus maritimus NBRC 116585.</title>
        <authorList>
            <person name="Miyakawa T."/>
            <person name="Kusuya Y."/>
            <person name="Miura T."/>
        </authorList>
    </citation>
    <scope>NUCLEOTIDE SEQUENCE [LARGE SCALE GENOMIC DNA]</scope>
    <source>
        <strain evidence="2 3">5NW40-0001</strain>
    </source>
</reference>